<feature type="domain" description="N-acetyltransferase" evidence="1">
    <location>
        <begin position="1"/>
        <end position="154"/>
    </location>
</feature>
<dbReference type="PANTHER" id="PTHR43451:SF1">
    <property type="entry name" value="ACETYLTRANSFERASE"/>
    <property type="match status" value="1"/>
</dbReference>
<evidence type="ECO:0000259" key="1">
    <source>
        <dbReference type="PROSITE" id="PS51186"/>
    </source>
</evidence>
<dbReference type="InterPro" id="IPR052564">
    <property type="entry name" value="N-acetyltrans/Recomb-assoc"/>
</dbReference>
<dbReference type="RefSeq" id="WP_013276680.1">
    <property type="nucleotide sequence ID" value="NC_014377.1"/>
</dbReference>
<accession>D9RZA6</accession>
<dbReference type="Proteomes" id="UP000000272">
    <property type="component" value="Chromosome"/>
</dbReference>
<dbReference type="STRING" id="555079.Toce_1931"/>
<organism evidence="2 3">
    <name type="scientific">Thermosediminibacter oceani (strain ATCC BAA-1034 / DSM 16646 / JW/IW-1228P)</name>
    <dbReference type="NCBI Taxonomy" id="555079"/>
    <lineage>
        <taxon>Bacteria</taxon>
        <taxon>Bacillati</taxon>
        <taxon>Bacillota</taxon>
        <taxon>Clostridia</taxon>
        <taxon>Thermosediminibacterales</taxon>
        <taxon>Thermosediminibacteraceae</taxon>
        <taxon>Thermosediminibacter</taxon>
    </lineage>
</organism>
<dbReference type="Gene3D" id="3.40.630.30">
    <property type="match status" value="1"/>
</dbReference>
<dbReference type="KEGG" id="toc:Toce_1931"/>
<dbReference type="EMBL" id="CP002131">
    <property type="protein sequence ID" value="ADL08660.1"/>
    <property type="molecule type" value="Genomic_DNA"/>
</dbReference>
<dbReference type="PANTHER" id="PTHR43451">
    <property type="entry name" value="ACETYLTRANSFERASE (GNAT) FAMILY PROTEIN"/>
    <property type="match status" value="1"/>
</dbReference>
<evidence type="ECO:0000313" key="2">
    <source>
        <dbReference type="EMBL" id="ADL08660.1"/>
    </source>
</evidence>
<dbReference type="InterPro" id="IPR016181">
    <property type="entry name" value="Acyl_CoA_acyltransferase"/>
</dbReference>
<dbReference type="HOGENOM" id="CLU_087351_0_1_9"/>
<gene>
    <name evidence="2" type="ordered locus">Toce_1931</name>
</gene>
<reference evidence="2 3" key="1">
    <citation type="journal article" date="2010" name="Stand. Genomic Sci.">
        <title>Complete genome sequence of Thermosediminibacter oceani type strain (JW/IW-1228P).</title>
        <authorList>
            <person name="Pitluck S."/>
            <person name="Yasawong M."/>
            <person name="Munk C."/>
            <person name="Nolan M."/>
            <person name="Lapidus A."/>
            <person name="Lucas S."/>
            <person name="Glavina Del Rio T."/>
            <person name="Tice H."/>
            <person name="Cheng J.F."/>
            <person name="Bruce D."/>
            <person name="Detter C."/>
            <person name="Tapia R."/>
            <person name="Han C."/>
            <person name="Goodwin L."/>
            <person name="Liolios K."/>
            <person name="Ivanova N."/>
            <person name="Mavromatis K."/>
            <person name="Mikhailova N."/>
            <person name="Pati A."/>
            <person name="Chen A."/>
            <person name="Palaniappan K."/>
            <person name="Land M."/>
            <person name="Hauser L."/>
            <person name="Chang Y.J."/>
            <person name="Jeffries C.D."/>
            <person name="Rohde M."/>
            <person name="Spring S."/>
            <person name="Sikorski J."/>
            <person name="Goker M."/>
            <person name="Woyke T."/>
            <person name="Bristow J."/>
            <person name="Eisen J.A."/>
            <person name="Markowitz V."/>
            <person name="Hugenholtz P."/>
            <person name="Kyrpides N.C."/>
            <person name="Klenk H.P."/>
        </authorList>
    </citation>
    <scope>NUCLEOTIDE SEQUENCE [LARGE SCALE GENOMIC DNA]</scope>
    <source>
        <strain evidence="3">ATCC BAA-1034 / DSM 16646 / JW/IW-1228P</strain>
    </source>
</reference>
<keyword evidence="3" id="KW-1185">Reference proteome</keyword>
<dbReference type="eggNOG" id="COG0456">
    <property type="taxonomic scope" value="Bacteria"/>
</dbReference>
<name>D9RZA6_THEOJ</name>
<dbReference type="InterPro" id="IPR000182">
    <property type="entry name" value="GNAT_dom"/>
</dbReference>
<dbReference type="CDD" id="cd04301">
    <property type="entry name" value="NAT_SF"/>
    <property type="match status" value="1"/>
</dbReference>
<dbReference type="GO" id="GO:0016747">
    <property type="term" value="F:acyltransferase activity, transferring groups other than amino-acyl groups"/>
    <property type="evidence" value="ECO:0007669"/>
    <property type="project" value="InterPro"/>
</dbReference>
<dbReference type="AlphaFoldDB" id="D9RZA6"/>
<dbReference type="OrthoDB" id="424368at2"/>
<protein>
    <submittedName>
        <fullName evidence="2">Acetyltransferase, GNAT family</fullName>
    </submittedName>
</protein>
<evidence type="ECO:0000313" key="3">
    <source>
        <dbReference type="Proteomes" id="UP000000272"/>
    </source>
</evidence>
<dbReference type="Pfam" id="PF13673">
    <property type="entry name" value="Acetyltransf_10"/>
    <property type="match status" value="1"/>
</dbReference>
<dbReference type="PROSITE" id="PS51186">
    <property type="entry name" value="GNAT"/>
    <property type="match status" value="1"/>
</dbReference>
<sequence>MRIRRYAPQDLEQMLQLLYDTVHNINIKDYSPEQVDVWAPKEPEVEKWSGFFENNICYVAEIDDKIVGFGDLTEKGYLNTLYTHKDFQRKGIGSALLKAFESEARNLGVSEITTEASITARPFFEKHDFVCVKKQNKEYKGMVFINFLMKKSLR</sequence>
<dbReference type="SUPFAM" id="SSF55729">
    <property type="entry name" value="Acyl-CoA N-acyltransferases (Nat)"/>
    <property type="match status" value="1"/>
</dbReference>
<proteinExistence type="predicted"/>